<name>A0A090Q4U5_9FLAO</name>
<dbReference type="STRING" id="319236.BST91_01430"/>
<comment type="caution">
    <text evidence="1">The sequence shown here is derived from an EMBL/GenBank/DDBJ whole genome shotgun (WGS) entry which is preliminary data.</text>
</comment>
<evidence type="ECO:0000313" key="2">
    <source>
        <dbReference type="Proteomes" id="UP000029221"/>
    </source>
</evidence>
<dbReference type="EMBL" id="BBML01000005">
    <property type="protein sequence ID" value="GAK97227.1"/>
    <property type="molecule type" value="Genomic_DNA"/>
</dbReference>
<accession>A0A090Q4U5</accession>
<dbReference type="Proteomes" id="UP000029221">
    <property type="component" value="Unassembled WGS sequence"/>
</dbReference>
<dbReference type="eggNOG" id="ENOG503132S">
    <property type="taxonomic scope" value="Bacteria"/>
</dbReference>
<keyword evidence="2" id="KW-1185">Reference proteome</keyword>
<proteinExistence type="predicted"/>
<evidence type="ECO:0000313" key="1">
    <source>
        <dbReference type="EMBL" id="GAK97227.1"/>
    </source>
</evidence>
<sequence length="340" mass="37613">MLLMCVFSFTALQAQSLGEFKASTSGSYGVKKLKQANKRIYIAQFKTNFEVFKDAVSYKSGSSFGGRNSATAKLAVALDGLDENELKRITNEVYNDFVSDLKDAGLEIITADEAGKTEVYKDYTRREGGEIIPTKLPGVVTVTPENFSYYVKGLDKEGNEKKGWNPFSMDTDLNKNKKLAKELGDVLVAKVDLNILFIEVKEGWSPGAAKVTFKTDLRLVSSDNITAEKKKGLRFKGSNDVFPVKTMVHITDAKGNNYNGTLKKALPIEGVLEKQKIKAVQSKGMSETATSFNPIVYTYDKTTRKFQSVPVDGAAYIKGAKMAMSKFLKHHLAELKDKMK</sequence>
<gene>
    <name evidence="1" type="ORF">JCM19294_1273</name>
</gene>
<reference evidence="1" key="1">
    <citation type="journal article" date="2014" name="Genome Announc.">
        <title>Draft Genome Sequences of Marine Flavobacterium Nonlabens Strains NR17, NR24, NR27, NR32, NR33, and Ara13.</title>
        <authorList>
            <person name="Nakanishi M."/>
            <person name="Meirelles P."/>
            <person name="Suzuki R."/>
            <person name="Takatani N."/>
            <person name="Mino S."/>
            <person name="Suda W."/>
            <person name="Oshima K."/>
            <person name="Hattori M."/>
            <person name="Ohkuma M."/>
            <person name="Hosokawa M."/>
            <person name="Miyashita K."/>
            <person name="Thompson F.L."/>
            <person name="Niwa A."/>
            <person name="Sawabe T."/>
            <person name="Sawabe T."/>
        </authorList>
    </citation>
    <scope>NUCLEOTIDE SEQUENCE [LARGE SCALE GENOMIC DNA]</scope>
    <source>
        <strain evidence="1">JCM 19294</strain>
    </source>
</reference>
<protein>
    <submittedName>
        <fullName evidence="1">Uncharacterized protein</fullName>
    </submittedName>
</protein>
<dbReference type="AlphaFoldDB" id="A0A090Q4U5"/>
<organism evidence="1 2">
    <name type="scientific">Nonlabens tegetincola</name>
    <dbReference type="NCBI Taxonomy" id="323273"/>
    <lineage>
        <taxon>Bacteria</taxon>
        <taxon>Pseudomonadati</taxon>
        <taxon>Bacteroidota</taxon>
        <taxon>Flavobacteriia</taxon>
        <taxon>Flavobacteriales</taxon>
        <taxon>Flavobacteriaceae</taxon>
        <taxon>Nonlabens</taxon>
    </lineage>
</organism>